<dbReference type="PANTHER" id="PTHR30336:SF20">
    <property type="entry name" value="DUF218 DOMAIN-CONTAINING PROTEIN"/>
    <property type="match status" value="1"/>
</dbReference>
<dbReference type="PATRIC" id="fig|1618642.3.peg.217"/>
<gene>
    <name evidence="2" type="ORF">UT64_C0007G0008</name>
</gene>
<evidence type="ECO:0000313" key="2">
    <source>
        <dbReference type="EMBL" id="KKR33506.1"/>
    </source>
</evidence>
<dbReference type="PANTHER" id="PTHR30336">
    <property type="entry name" value="INNER MEMBRANE PROTEIN, PROBABLE PERMEASE"/>
    <property type="match status" value="1"/>
</dbReference>
<sequence>MNTKKIDELAKIIWDYHHVNHELKKADCIFVLCSNDVRVAEYATGLLLKDFAPKILFSGGSAHQNDLLATGWDIPEAEKFAEIANRMGVPKEKIIIENKSTNTGENIIFCKKLLADLGLNFDTFILVQKPYMERRTLATFQKQWPGKRFIVTSPNISFDDYPNKEISKDDVINIIVGDLQRIKIYAEKGFQVYQEIPEKVWDAYEQLIRMGYNKHLTNE</sequence>
<evidence type="ECO:0000259" key="1">
    <source>
        <dbReference type="Pfam" id="PF02698"/>
    </source>
</evidence>
<evidence type="ECO:0000313" key="3">
    <source>
        <dbReference type="Proteomes" id="UP000034137"/>
    </source>
</evidence>
<dbReference type="Pfam" id="PF02698">
    <property type="entry name" value="DUF218"/>
    <property type="match status" value="1"/>
</dbReference>
<dbReference type="InterPro" id="IPR003848">
    <property type="entry name" value="DUF218"/>
</dbReference>
<reference evidence="2 3" key="1">
    <citation type="journal article" date="2015" name="Nature">
        <title>rRNA introns, odd ribosomes, and small enigmatic genomes across a large radiation of phyla.</title>
        <authorList>
            <person name="Brown C.T."/>
            <person name="Hug L.A."/>
            <person name="Thomas B.C."/>
            <person name="Sharon I."/>
            <person name="Castelle C.J."/>
            <person name="Singh A."/>
            <person name="Wilkins M.J."/>
            <person name="Williams K.H."/>
            <person name="Banfield J.F."/>
        </authorList>
    </citation>
    <scope>NUCLEOTIDE SEQUENCE [LARGE SCALE GENOMIC DNA]</scope>
</reference>
<dbReference type="Proteomes" id="UP000034137">
    <property type="component" value="Unassembled WGS sequence"/>
</dbReference>
<organism evidence="2 3">
    <name type="scientific">Candidatus Falkowbacteria bacterium GW2011_GWF2_39_8</name>
    <dbReference type="NCBI Taxonomy" id="1618642"/>
    <lineage>
        <taxon>Bacteria</taxon>
        <taxon>Candidatus Falkowiibacteriota</taxon>
    </lineage>
</organism>
<proteinExistence type="predicted"/>
<comment type="caution">
    <text evidence="2">The sequence shown here is derived from an EMBL/GenBank/DDBJ whole genome shotgun (WGS) entry which is preliminary data.</text>
</comment>
<dbReference type="Gene3D" id="3.40.50.620">
    <property type="entry name" value="HUPs"/>
    <property type="match status" value="1"/>
</dbReference>
<dbReference type="GO" id="GO:0005886">
    <property type="term" value="C:plasma membrane"/>
    <property type="evidence" value="ECO:0007669"/>
    <property type="project" value="TreeGrafter"/>
</dbReference>
<name>A0A0G0Q840_9BACT</name>
<dbReference type="CDD" id="cd06259">
    <property type="entry name" value="YdcF-like"/>
    <property type="match status" value="1"/>
</dbReference>
<dbReference type="InterPro" id="IPR051599">
    <property type="entry name" value="Cell_Envelope_Assoc"/>
</dbReference>
<protein>
    <recommendedName>
        <fullName evidence="1">DUF218 domain-containing protein</fullName>
    </recommendedName>
</protein>
<dbReference type="EMBL" id="LBXO01000007">
    <property type="protein sequence ID" value="KKR33506.1"/>
    <property type="molecule type" value="Genomic_DNA"/>
</dbReference>
<accession>A0A0G0Q840</accession>
<dbReference type="InterPro" id="IPR014729">
    <property type="entry name" value="Rossmann-like_a/b/a_fold"/>
</dbReference>
<feature type="domain" description="DUF218" evidence="1">
    <location>
        <begin position="27"/>
        <end position="146"/>
    </location>
</feature>
<dbReference type="AlphaFoldDB" id="A0A0G0Q840"/>